<dbReference type="AlphaFoldDB" id="A0A3N2Q768"/>
<dbReference type="Proteomes" id="UP000272025">
    <property type="component" value="Unassembled WGS sequence"/>
</dbReference>
<dbReference type="EMBL" id="ML119051">
    <property type="protein sequence ID" value="ROT42633.1"/>
    <property type="molecule type" value="Genomic_DNA"/>
</dbReference>
<gene>
    <name evidence="2" type="ORF">SODALDRAFT_19773</name>
</gene>
<feature type="compositionally biased region" description="Basic and acidic residues" evidence="1">
    <location>
        <begin position="103"/>
        <end position="118"/>
    </location>
</feature>
<evidence type="ECO:0000313" key="3">
    <source>
        <dbReference type="Proteomes" id="UP000272025"/>
    </source>
</evidence>
<accession>A0A3N2Q768</accession>
<protein>
    <submittedName>
        <fullName evidence="2">Uncharacterized protein</fullName>
    </submittedName>
</protein>
<evidence type="ECO:0000256" key="1">
    <source>
        <dbReference type="SAM" id="MobiDB-lite"/>
    </source>
</evidence>
<feature type="compositionally biased region" description="Basic residues" evidence="1">
    <location>
        <begin position="93"/>
        <end position="102"/>
    </location>
</feature>
<name>A0A3N2Q768_SODAK</name>
<dbReference type="RefSeq" id="XP_028470439.1">
    <property type="nucleotide sequence ID" value="XM_028607180.1"/>
</dbReference>
<sequence length="183" mass="20929">MPSKYQTKTNANTSCGRYEFKLQQSSPGLEIFEATLSVAVQRLHVRMQCISWSKLWMSLCVNKRYACTPPLQRKIPSVPCKRHVCEAWERGNQNKKKRKRNKEKKEMDMDSKRGEEEKTAELNWRPSVSLIIQRATPSAPVITTTLPSVRSPSMIFCLLKYLSKDLLSSAESLRCARSCVSVS</sequence>
<organism evidence="2 3">
    <name type="scientific">Sodiomyces alkalinus (strain CBS 110278 / VKM F-3762 / F11)</name>
    <name type="common">Alkaliphilic filamentous fungus</name>
    <dbReference type="NCBI Taxonomy" id="1314773"/>
    <lineage>
        <taxon>Eukaryota</taxon>
        <taxon>Fungi</taxon>
        <taxon>Dikarya</taxon>
        <taxon>Ascomycota</taxon>
        <taxon>Pezizomycotina</taxon>
        <taxon>Sordariomycetes</taxon>
        <taxon>Hypocreomycetidae</taxon>
        <taxon>Glomerellales</taxon>
        <taxon>Plectosphaerellaceae</taxon>
        <taxon>Sodiomyces</taxon>
    </lineage>
</organism>
<keyword evidence="3" id="KW-1185">Reference proteome</keyword>
<feature type="region of interest" description="Disordered" evidence="1">
    <location>
        <begin position="92"/>
        <end position="118"/>
    </location>
</feature>
<evidence type="ECO:0000313" key="2">
    <source>
        <dbReference type="EMBL" id="ROT42633.1"/>
    </source>
</evidence>
<dbReference type="GeneID" id="39575658"/>
<reference evidence="2 3" key="1">
    <citation type="journal article" date="2018" name="Mol. Ecol.">
        <title>The obligate alkalophilic soda-lake fungus Sodiomyces alkalinus has shifted to a protein diet.</title>
        <authorList>
            <person name="Grum-Grzhimaylo A.A."/>
            <person name="Falkoski D.L."/>
            <person name="van den Heuvel J."/>
            <person name="Valero-Jimenez C.A."/>
            <person name="Min B."/>
            <person name="Choi I.G."/>
            <person name="Lipzen A."/>
            <person name="Daum C.G."/>
            <person name="Aanen D.K."/>
            <person name="Tsang A."/>
            <person name="Henrissat B."/>
            <person name="Bilanenko E.N."/>
            <person name="de Vries R.P."/>
            <person name="van Kan J.A.L."/>
            <person name="Grigoriev I.V."/>
            <person name="Debets A.J.M."/>
        </authorList>
    </citation>
    <scope>NUCLEOTIDE SEQUENCE [LARGE SCALE GENOMIC DNA]</scope>
    <source>
        <strain evidence="2 3">F11</strain>
    </source>
</reference>
<proteinExistence type="predicted"/>